<keyword evidence="2" id="KW-1185">Reference proteome</keyword>
<accession>A0ABQ4I4N8</accession>
<evidence type="ECO:0000313" key="2">
    <source>
        <dbReference type="Proteomes" id="UP000647017"/>
    </source>
</evidence>
<protein>
    <recommendedName>
        <fullName evidence="3">DUF3558 domain-containing protein</fullName>
    </recommendedName>
</protein>
<evidence type="ECO:0000313" key="1">
    <source>
        <dbReference type="EMBL" id="GIJ12853.1"/>
    </source>
</evidence>
<dbReference type="Proteomes" id="UP000647017">
    <property type="component" value="Unassembled WGS sequence"/>
</dbReference>
<reference evidence="1 2" key="1">
    <citation type="submission" date="2021-01" db="EMBL/GenBank/DDBJ databases">
        <title>Whole genome shotgun sequence of Verrucosispora andamanensis NBRC 109075.</title>
        <authorList>
            <person name="Komaki H."/>
            <person name="Tamura T."/>
        </authorList>
    </citation>
    <scope>NUCLEOTIDE SEQUENCE [LARGE SCALE GENOMIC DNA]</scope>
    <source>
        <strain evidence="1 2">NBRC 109075</strain>
    </source>
</reference>
<comment type="caution">
    <text evidence="1">The sequence shown here is derived from an EMBL/GenBank/DDBJ whole genome shotgun (WGS) entry which is preliminary data.</text>
</comment>
<organism evidence="1 2">
    <name type="scientific">Micromonospora andamanensis</name>
    <dbReference type="NCBI Taxonomy" id="1287068"/>
    <lineage>
        <taxon>Bacteria</taxon>
        <taxon>Bacillati</taxon>
        <taxon>Actinomycetota</taxon>
        <taxon>Actinomycetes</taxon>
        <taxon>Micromonosporales</taxon>
        <taxon>Micromonosporaceae</taxon>
        <taxon>Micromonospora</taxon>
    </lineage>
</organism>
<dbReference type="EMBL" id="BOOZ01000064">
    <property type="protein sequence ID" value="GIJ12853.1"/>
    <property type="molecule type" value="Genomic_DNA"/>
</dbReference>
<proteinExistence type="predicted"/>
<sequence>MLPVALAGCAGTADPSGSSSPSPAASYRVVDDFCTKLDHQPLLDVAGGTTQVRDRPDRPDRKSCVLSAVSRDPLAIHAVTITMLVAPSPAEARESLGGPPPAGAQGIAREVSGVGDGAWVSIPPDSGPMTDPPEPYDGPVTSRMAMAAAMAGTAVAHVHFNFIAPQVPDDAQTEELAMEYARQTLDLMAD</sequence>
<name>A0ABQ4I4N8_9ACTN</name>
<gene>
    <name evidence="1" type="ORF">Van01_60670</name>
</gene>
<evidence type="ECO:0008006" key="3">
    <source>
        <dbReference type="Google" id="ProtNLM"/>
    </source>
</evidence>